<evidence type="ECO:0000256" key="2">
    <source>
        <dbReference type="ARBA" id="ARBA00004574"/>
    </source>
</evidence>
<dbReference type="InterPro" id="IPR012340">
    <property type="entry name" value="NA-bd_OB-fold"/>
</dbReference>
<dbReference type="GO" id="GO:0005634">
    <property type="term" value="C:nucleus"/>
    <property type="evidence" value="ECO:0007669"/>
    <property type="project" value="UniProtKB-SubCell"/>
</dbReference>
<keyword evidence="6" id="KW-0238">DNA-binding</keyword>
<evidence type="ECO:0000256" key="5">
    <source>
        <dbReference type="ARBA" id="ARBA00022895"/>
    </source>
</evidence>
<name>A0AAN7Q3U8_9MYRT</name>
<evidence type="ECO:0000256" key="7">
    <source>
        <dbReference type="ARBA" id="ARBA00023242"/>
    </source>
</evidence>
<dbReference type="InterPro" id="IPR004365">
    <property type="entry name" value="NA-bd_OB_tRNA"/>
</dbReference>
<accession>A0AAN7Q3U8</accession>
<evidence type="ECO:0000313" key="11">
    <source>
        <dbReference type="Proteomes" id="UP001345219"/>
    </source>
</evidence>
<comment type="caution">
    <text evidence="10">The sequence shown here is derived from an EMBL/GenBank/DDBJ whole genome shotgun (WGS) entry which is preliminary data.</text>
</comment>
<dbReference type="Proteomes" id="UP001345219">
    <property type="component" value="Chromosome 15"/>
</dbReference>
<gene>
    <name evidence="10" type="ORF">SAY87_019990</name>
</gene>
<dbReference type="PANTHER" id="PTHR13989:SF33">
    <property type="entry name" value="CST COMPLEX SUBUNIT STN1"/>
    <property type="match status" value="1"/>
</dbReference>
<sequence length="165" mass="18110">MEEEKPLTAVHVKLLAFDLLSLTRTPPTFSRSGLSISRAETLGTVTSLDHKPGCFLKFTVDDGTGCVPCILWLNLLTAPQLASRRAANPDGVMMAAEAAASQAALVRIGAVARVWGRITSYRGTVQITVARLAIERDPNAEILHWLDCLRLARSVYDRRSDSHRR</sequence>
<feature type="domain" description="OB" evidence="9">
    <location>
        <begin position="43"/>
        <end position="132"/>
    </location>
</feature>
<comment type="subcellular location">
    <subcellularLocation>
        <location evidence="2">Chromosome</location>
        <location evidence="2">Telomere</location>
    </subcellularLocation>
    <subcellularLocation>
        <location evidence="1">Nucleus</location>
    </subcellularLocation>
</comment>
<keyword evidence="11" id="KW-1185">Reference proteome</keyword>
<dbReference type="Gene3D" id="2.40.50.140">
    <property type="entry name" value="Nucleic acid-binding proteins"/>
    <property type="match status" value="1"/>
</dbReference>
<keyword evidence="7" id="KW-0539">Nucleus</keyword>
<evidence type="ECO:0000256" key="4">
    <source>
        <dbReference type="ARBA" id="ARBA00022454"/>
    </source>
</evidence>
<dbReference type="AlphaFoldDB" id="A0AAN7Q3U8"/>
<keyword evidence="4" id="KW-0158">Chromosome</keyword>
<dbReference type="EMBL" id="JAXIOK010000012">
    <property type="protein sequence ID" value="KAK4758689.1"/>
    <property type="molecule type" value="Genomic_DNA"/>
</dbReference>
<protein>
    <recommendedName>
        <fullName evidence="3">CST complex subunit STN1</fullName>
    </recommendedName>
    <alternativeName>
        <fullName evidence="8">Suppressor of cdc thirteen homolog</fullName>
    </alternativeName>
</protein>
<dbReference type="PANTHER" id="PTHR13989">
    <property type="entry name" value="REPLICATION PROTEIN A-RELATED"/>
    <property type="match status" value="1"/>
</dbReference>
<dbReference type="Pfam" id="PF01336">
    <property type="entry name" value="tRNA_anti-codon"/>
    <property type="match status" value="1"/>
</dbReference>
<reference evidence="10 11" key="1">
    <citation type="journal article" date="2023" name="Hortic Res">
        <title>Pangenome of water caltrop reveals structural variations and asymmetric subgenome divergence after allopolyploidization.</title>
        <authorList>
            <person name="Zhang X."/>
            <person name="Chen Y."/>
            <person name="Wang L."/>
            <person name="Yuan Y."/>
            <person name="Fang M."/>
            <person name="Shi L."/>
            <person name="Lu R."/>
            <person name="Comes H.P."/>
            <person name="Ma Y."/>
            <person name="Chen Y."/>
            <person name="Huang G."/>
            <person name="Zhou Y."/>
            <person name="Zheng Z."/>
            <person name="Qiu Y."/>
        </authorList>
    </citation>
    <scope>NUCLEOTIDE SEQUENCE [LARGE SCALE GENOMIC DNA]</scope>
    <source>
        <tissue evidence="10">Roots</tissue>
    </source>
</reference>
<dbReference type="InterPro" id="IPR040260">
    <property type="entry name" value="RFA2-like"/>
</dbReference>
<dbReference type="GO" id="GO:0003677">
    <property type="term" value="F:DNA binding"/>
    <property type="evidence" value="ECO:0007669"/>
    <property type="project" value="UniProtKB-KW"/>
</dbReference>
<evidence type="ECO:0000259" key="9">
    <source>
        <dbReference type="Pfam" id="PF01336"/>
    </source>
</evidence>
<evidence type="ECO:0000256" key="8">
    <source>
        <dbReference type="ARBA" id="ARBA00030039"/>
    </source>
</evidence>
<keyword evidence="5" id="KW-0779">Telomere</keyword>
<evidence type="ECO:0000256" key="6">
    <source>
        <dbReference type="ARBA" id="ARBA00023125"/>
    </source>
</evidence>
<dbReference type="GO" id="GO:0000781">
    <property type="term" value="C:chromosome, telomeric region"/>
    <property type="evidence" value="ECO:0007669"/>
    <property type="project" value="UniProtKB-SubCell"/>
</dbReference>
<evidence type="ECO:0000256" key="1">
    <source>
        <dbReference type="ARBA" id="ARBA00004123"/>
    </source>
</evidence>
<proteinExistence type="predicted"/>
<evidence type="ECO:0000256" key="3">
    <source>
        <dbReference type="ARBA" id="ARBA00017411"/>
    </source>
</evidence>
<evidence type="ECO:0000313" key="10">
    <source>
        <dbReference type="EMBL" id="KAK4758689.1"/>
    </source>
</evidence>
<organism evidence="10 11">
    <name type="scientific">Trapa incisa</name>
    <dbReference type="NCBI Taxonomy" id="236973"/>
    <lineage>
        <taxon>Eukaryota</taxon>
        <taxon>Viridiplantae</taxon>
        <taxon>Streptophyta</taxon>
        <taxon>Embryophyta</taxon>
        <taxon>Tracheophyta</taxon>
        <taxon>Spermatophyta</taxon>
        <taxon>Magnoliopsida</taxon>
        <taxon>eudicotyledons</taxon>
        <taxon>Gunneridae</taxon>
        <taxon>Pentapetalae</taxon>
        <taxon>rosids</taxon>
        <taxon>malvids</taxon>
        <taxon>Myrtales</taxon>
        <taxon>Lythraceae</taxon>
        <taxon>Trapa</taxon>
    </lineage>
</organism>
<dbReference type="SUPFAM" id="SSF50249">
    <property type="entry name" value="Nucleic acid-binding proteins"/>
    <property type="match status" value="1"/>
</dbReference>